<protein>
    <submittedName>
        <fullName evidence="1">Uncharacterized protein</fullName>
    </submittedName>
</protein>
<keyword evidence="2" id="KW-1185">Reference proteome</keyword>
<dbReference type="InterPro" id="IPR036188">
    <property type="entry name" value="FAD/NAD-bd_sf"/>
</dbReference>
<dbReference type="Proteomes" id="UP000608154">
    <property type="component" value="Unassembled WGS sequence"/>
</dbReference>
<evidence type="ECO:0000313" key="2">
    <source>
        <dbReference type="Proteomes" id="UP000608154"/>
    </source>
</evidence>
<evidence type="ECO:0000313" key="1">
    <source>
        <dbReference type="EMBL" id="GGC02486.1"/>
    </source>
</evidence>
<name>A0A916TSG9_9SPHN</name>
<reference evidence="1" key="1">
    <citation type="journal article" date="2014" name="Int. J. Syst. Evol. Microbiol.">
        <title>Complete genome sequence of Corynebacterium casei LMG S-19264T (=DSM 44701T), isolated from a smear-ripened cheese.</title>
        <authorList>
            <consortium name="US DOE Joint Genome Institute (JGI-PGF)"/>
            <person name="Walter F."/>
            <person name="Albersmeier A."/>
            <person name="Kalinowski J."/>
            <person name="Ruckert C."/>
        </authorList>
    </citation>
    <scope>NUCLEOTIDE SEQUENCE</scope>
    <source>
        <strain evidence="1">CGMCC 1.15095</strain>
    </source>
</reference>
<dbReference type="RefSeq" id="WP_188771286.1">
    <property type="nucleotide sequence ID" value="NZ_BMHK01000012.1"/>
</dbReference>
<comment type="caution">
    <text evidence="1">The sequence shown here is derived from an EMBL/GenBank/DDBJ whole genome shotgun (WGS) entry which is preliminary data.</text>
</comment>
<proteinExistence type="predicted"/>
<accession>A0A916TSG9</accession>
<gene>
    <name evidence="1" type="ORF">GCM10011494_21310</name>
</gene>
<dbReference type="EMBL" id="BMHK01000012">
    <property type="protein sequence ID" value="GGC02486.1"/>
    <property type="molecule type" value="Genomic_DNA"/>
</dbReference>
<sequence>MADFGCGFDFVVVGSDADKSVLILEKIDKLGGSTARSGGAIAISEGLEAASVETPVRRRAYVENGAPMVDPHAEWGTPLTRWLDYYDERLGGSLVGQNALANDDTVEAVER</sequence>
<dbReference type="SUPFAM" id="SSF51905">
    <property type="entry name" value="FAD/NAD(P)-binding domain"/>
    <property type="match status" value="1"/>
</dbReference>
<reference evidence="1" key="2">
    <citation type="submission" date="2020-09" db="EMBL/GenBank/DDBJ databases">
        <authorList>
            <person name="Sun Q."/>
            <person name="Zhou Y."/>
        </authorList>
    </citation>
    <scope>NUCLEOTIDE SEQUENCE</scope>
    <source>
        <strain evidence="1">CGMCC 1.15095</strain>
    </source>
</reference>
<dbReference type="AlphaFoldDB" id="A0A916TSG9"/>
<organism evidence="1 2">
    <name type="scientific">Novosphingobium endophyticum</name>
    <dbReference type="NCBI Taxonomy" id="1955250"/>
    <lineage>
        <taxon>Bacteria</taxon>
        <taxon>Pseudomonadati</taxon>
        <taxon>Pseudomonadota</taxon>
        <taxon>Alphaproteobacteria</taxon>
        <taxon>Sphingomonadales</taxon>
        <taxon>Sphingomonadaceae</taxon>
        <taxon>Novosphingobium</taxon>
    </lineage>
</organism>